<dbReference type="EMBL" id="MKVH01000003">
    <property type="protein sequence ID" value="OJX60815.1"/>
    <property type="molecule type" value="Genomic_DNA"/>
</dbReference>
<dbReference type="Proteomes" id="UP000184233">
    <property type="component" value="Unassembled WGS sequence"/>
</dbReference>
<accession>A0A1M3L5J4</accession>
<dbReference type="InterPro" id="IPR038492">
    <property type="entry name" value="GBBH-like_N_sf"/>
</dbReference>
<dbReference type="PANTHER" id="PTHR35303">
    <property type="entry name" value="OS02G0197800 PROTEIN"/>
    <property type="match status" value="1"/>
</dbReference>
<name>A0A1M3L5J4_9BACT</name>
<reference evidence="4 5" key="1">
    <citation type="submission" date="2016-09" db="EMBL/GenBank/DDBJ databases">
        <title>Genome-resolved meta-omics ties microbial dynamics to process performance in biotechnology for thiocyanate degradation.</title>
        <authorList>
            <person name="Kantor R.S."/>
            <person name="Huddy R.J."/>
            <person name="Iyer R."/>
            <person name="Thomas B.C."/>
            <person name="Brown C.T."/>
            <person name="Anantharaman K."/>
            <person name="Tringe S."/>
            <person name="Hettich R.L."/>
            <person name="Harrison S.T."/>
            <person name="Banfield J.F."/>
        </authorList>
    </citation>
    <scope>NUCLEOTIDE SEQUENCE [LARGE SCALE GENOMIC DNA]</scope>
    <source>
        <strain evidence="4">59-99</strain>
    </source>
</reference>
<feature type="domain" description="Gamma-butyrobetaine hydroxylase-like N-terminal" evidence="3">
    <location>
        <begin position="14"/>
        <end position="95"/>
    </location>
</feature>
<evidence type="ECO:0000259" key="3">
    <source>
        <dbReference type="Pfam" id="PF06155"/>
    </source>
</evidence>
<evidence type="ECO:0000313" key="4">
    <source>
        <dbReference type="EMBL" id="OJX60815.1"/>
    </source>
</evidence>
<proteinExistence type="predicted"/>
<keyword evidence="2" id="KW-0408">Iron</keyword>
<evidence type="ECO:0000313" key="5">
    <source>
        <dbReference type="Proteomes" id="UP000184233"/>
    </source>
</evidence>
<dbReference type="AlphaFoldDB" id="A0A1M3L5J4"/>
<gene>
    <name evidence="4" type="ORF">BGO89_04420</name>
</gene>
<dbReference type="Gene3D" id="3.30.2020.30">
    <property type="match status" value="1"/>
</dbReference>
<keyword evidence="1" id="KW-0479">Metal-binding</keyword>
<evidence type="ECO:0000256" key="1">
    <source>
        <dbReference type="ARBA" id="ARBA00022723"/>
    </source>
</evidence>
<dbReference type="STRING" id="1895771.BGO89_04420"/>
<dbReference type="Pfam" id="PF06155">
    <property type="entry name" value="GBBH-like_N"/>
    <property type="match status" value="1"/>
</dbReference>
<dbReference type="InterPro" id="IPR010376">
    <property type="entry name" value="GBBH-like_N"/>
</dbReference>
<comment type="caution">
    <text evidence="4">The sequence shown here is derived from an EMBL/GenBank/DDBJ whole genome shotgun (WGS) entry which is preliminary data.</text>
</comment>
<sequence>MERPTSLKRRNPVVLESTWTDGFVSAILLSDLRDACPCAFCTGEEIMGQKVFAGIKTFSPGMNELESLTPVGNYGVQARWKDGHDTGIYTWELLRSIFEGKRLSEETLAEIERQIG</sequence>
<organism evidence="4 5">
    <name type="scientific">Candidatus Kapaibacterium thiocyanatum</name>
    <dbReference type="NCBI Taxonomy" id="1895771"/>
    <lineage>
        <taxon>Bacteria</taxon>
        <taxon>Pseudomonadati</taxon>
        <taxon>Candidatus Kapaibacteriota</taxon>
        <taxon>Candidatus Kapaibacteriia</taxon>
        <taxon>Candidatus Kapaibacteriales</taxon>
        <taxon>Candidatus Kapaibacteriaceae</taxon>
        <taxon>Candidatus Kapaibacterium</taxon>
    </lineage>
</organism>
<protein>
    <recommendedName>
        <fullName evidence="3">Gamma-butyrobetaine hydroxylase-like N-terminal domain-containing protein</fullName>
    </recommendedName>
</protein>
<evidence type="ECO:0000256" key="2">
    <source>
        <dbReference type="ARBA" id="ARBA00023004"/>
    </source>
</evidence>
<dbReference type="GO" id="GO:0046872">
    <property type="term" value="F:metal ion binding"/>
    <property type="evidence" value="ECO:0007669"/>
    <property type="project" value="UniProtKB-KW"/>
</dbReference>